<reference evidence="2" key="1">
    <citation type="journal article" date="2019" name="Int. J. Syst. Evol. Microbiol.">
        <title>The Global Catalogue of Microorganisms (GCM) 10K type strain sequencing project: providing services to taxonomists for standard genome sequencing and annotation.</title>
        <authorList>
            <consortium name="The Broad Institute Genomics Platform"/>
            <consortium name="The Broad Institute Genome Sequencing Center for Infectious Disease"/>
            <person name="Wu L."/>
            <person name="Ma J."/>
        </authorList>
    </citation>
    <scope>NUCLEOTIDE SEQUENCE [LARGE SCALE GENOMIC DNA]</scope>
    <source>
        <strain evidence="2">JCM 14162</strain>
    </source>
</reference>
<organism evidence="1 2">
    <name type="scientific">Parasphingorhabdus litoris</name>
    <dbReference type="NCBI Taxonomy" id="394733"/>
    <lineage>
        <taxon>Bacteria</taxon>
        <taxon>Pseudomonadati</taxon>
        <taxon>Pseudomonadota</taxon>
        <taxon>Alphaproteobacteria</taxon>
        <taxon>Sphingomonadales</taxon>
        <taxon>Sphingomonadaceae</taxon>
        <taxon>Parasphingorhabdus</taxon>
    </lineage>
</organism>
<gene>
    <name evidence="1" type="ORF">GCM10009096_14410</name>
</gene>
<name>A0ABP3K979_9SPHN</name>
<dbReference type="Proteomes" id="UP001500713">
    <property type="component" value="Unassembled WGS sequence"/>
</dbReference>
<sequence>MPNASNGGQKGVNAGLVKAIEQPARGRAVPVCGTALYVANAAARQDKHAVLQIGKAIASAPNAAANKPALLQDNDQRLLHVQRRDDHHAVKYRGET</sequence>
<keyword evidence="2" id="KW-1185">Reference proteome</keyword>
<dbReference type="EMBL" id="BAAAEM010000002">
    <property type="protein sequence ID" value="GAA0474075.1"/>
    <property type="molecule type" value="Genomic_DNA"/>
</dbReference>
<evidence type="ECO:0000313" key="2">
    <source>
        <dbReference type="Proteomes" id="UP001500713"/>
    </source>
</evidence>
<protein>
    <submittedName>
        <fullName evidence="1">Uncharacterized protein</fullName>
    </submittedName>
</protein>
<comment type="caution">
    <text evidence="1">The sequence shown here is derived from an EMBL/GenBank/DDBJ whole genome shotgun (WGS) entry which is preliminary data.</text>
</comment>
<proteinExistence type="predicted"/>
<accession>A0ABP3K979</accession>
<evidence type="ECO:0000313" key="1">
    <source>
        <dbReference type="EMBL" id="GAA0474075.1"/>
    </source>
</evidence>